<dbReference type="EMBL" id="BKCP01013736">
    <property type="protein sequence ID" value="GER57874.1"/>
    <property type="molecule type" value="Genomic_DNA"/>
</dbReference>
<dbReference type="AlphaFoldDB" id="A0A5A7RLT1"/>
<feature type="compositionally biased region" description="Gly residues" evidence="1">
    <location>
        <begin position="101"/>
        <end position="113"/>
    </location>
</feature>
<keyword evidence="2" id="KW-0687">Ribonucleoprotein</keyword>
<reference evidence="3" key="1">
    <citation type="journal article" date="2019" name="Curr. Biol.">
        <title>Genome Sequence of Striga asiatica Provides Insight into the Evolution of Plant Parasitism.</title>
        <authorList>
            <person name="Yoshida S."/>
            <person name="Kim S."/>
            <person name="Wafula E.K."/>
            <person name="Tanskanen J."/>
            <person name="Kim Y.M."/>
            <person name="Honaas L."/>
            <person name="Yang Z."/>
            <person name="Spallek T."/>
            <person name="Conn C.E."/>
            <person name="Ichihashi Y."/>
            <person name="Cheong K."/>
            <person name="Cui S."/>
            <person name="Der J.P."/>
            <person name="Gundlach H."/>
            <person name="Jiao Y."/>
            <person name="Hori C."/>
            <person name="Ishida J.K."/>
            <person name="Kasahara H."/>
            <person name="Kiba T."/>
            <person name="Kim M.S."/>
            <person name="Koo N."/>
            <person name="Laohavisit A."/>
            <person name="Lee Y.H."/>
            <person name="Lumba S."/>
            <person name="McCourt P."/>
            <person name="Mortimer J.C."/>
            <person name="Mutuku J.M."/>
            <person name="Nomura T."/>
            <person name="Sasaki-Sekimoto Y."/>
            <person name="Seto Y."/>
            <person name="Wang Y."/>
            <person name="Wakatake T."/>
            <person name="Sakakibara H."/>
            <person name="Demura T."/>
            <person name="Yamaguchi S."/>
            <person name="Yoneyama K."/>
            <person name="Manabe R.I."/>
            <person name="Nelson D.C."/>
            <person name="Schulman A.H."/>
            <person name="Timko M.P."/>
            <person name="dePamphilis C.W."/>
            <person name="Choi D."/>
            <person name="Shirasu K."/>
        </authorList>
    </citation>
    <scope>NUCLEOTIDE SEQUENCE [LARGE SCALE GENOMIC DNA]</scope>
    <source>
        <strain evidence="3">cv. UVA1</strain>
    </source>
</reference>
<accession>A0A5A7RLT1</accession>
<evidence type="ECO:0000313" key="3">
    <source>
        <dbReference type="Proteomes" id="UP000325081"/>
    </source>
</evidence>
<dbReference type="GO" id="GO:1990904">
    <property type="term" value="C:ribonucleoprotein complex"/>
    <property type="evidence" value="ECO:0007669"/>
    <property type="project" value="UniProtKB-KW"/>
</dbReference>
<comment type="caution">
    <text evidence="2">The sequence shown here is derived from an EMBL/GenBank/DDBJ whole genome shotgun (WGS) entry which is preliminary data.</text>
</comment>
<keyword evidence="3" id="KW-1185">Reference proteome</keyword>
<evidence type="ECO:0000313" key="2">
    <source>
        <dbReference type="EMBL" id="GER57874.1"/>
    </source>
</evidence>
<feature type="compositionally biased region" description="Gly residues" evidence="1">
    <location>
        <begin position="30"/>
        <end position="40"/>
    </location>
</feature>
<sequence length="113" mass="11987">MLRGTARRRQSENSTPPAKKKRRRDQREGVGYGGGVGPHPGGYIAVAASRSANLRTAGMAEVDEFQSPEMETLNNVLQGRRESSERAKADKYPPATATVMPGGGSGGGKGKFK</sequence>
<gene>
    <name evidence="2" type="ORF">STAS_35711</name>
</gene>
<feature type="region of interest" description="Disordered" evidence="1">
    <location>
        <begin position="80"/>
        <end position="113"/>
    </location>
</feature>
<protein>
    <submittedName>
        <fullName evidence="2">U1 small nuclear ribonucleoprotein A</fullName>
    </submittedName>
</protein>
<feature type="region of interest" description="Disordered" evidence="1">
    <location>
        <begin position="1"/>
        <end position="43"/>
    </location>
</feature>
<dbReference type="Proteomes" id="UP000325081">
    <property type="component" value="Unassembled WGS sequence"/>
</dbReference>
<organism evidence="2 3">
    <name type="scientific">Striga asiatica</name>
    <name type="common">Asiatic witchweed</name>
    <name type="synonym">Buchnera asiatica</name>
    <dbReference type="NCBI Taxonomy" id="4170"/>
    <lineage>
        <taxon>Eukaryota</taxon>
        <taxon>Viridiplantae</taxon>
        <taxon>Streptophyta</taxon>
        <taxon>Embryophyta</taxon>
        <taxon>Tracheophyta</taxon>
        <taxon>Spermatophyta</taxon>
        <taxon>Magnoliopsida</taxon>
        <taxon>eudicotyledons</taxon>
        <taxon>Gunneridae</taxon>
        <taxon>Pentapetalae</taxon>
        <taxon>asterids</taxon>
        <taxon>lamiids</taxon>
        <taxon>Lamiales</taxon>
        <taxon>Orobanchaceae</taxon>
        <taxon>Buchnereae</taxon>
        <taxon>Striga</taxon>
    </lineage>
</organism>
<proteinExistence type="predicted"/>
<evidence type="ECO:0000256" key="1">
    <source>
        <dbReference type="SAM" id="MobiDB-lite"/>
    </source>
</evidence>
<feature type="compositionally biased region" description="Basic and acidic residues" evidence="1">
    <location>
        <begin position="80"/>
        <end position="91"/>
    </location>
</feature>
<name>A0A5A7RLT1_STRAF</name>